<reference evidence="21 22" key="2">
    <citation type="journal article" date="2018" name="Int. J. Syst. Evol. Microbiol.">
        <title>Marinobacterium aestuarii sp. nov., a benzene-degrading marine bacterium isolated from estuary sediment.</title>
        <authorList>
            <person name="Bae S.S."/>
            <person name="Jung J."/>
            <person name="Chung D."/>
            <person name="Baek K."/>
        </authorList>
    </citation>
    <scope>NUCLEOTIDE SEQUENCE [LARGE SCALE GENOMIC DNA]</scope>
    <source>
        <strain evidence="21 22">ST58-10</strain>
    </source>
</reference>
<dbReference type="SMART" id="SM00926">
    <property type="entry name" value="Molybdop_Fe4S4"/>
    <property type="match status" value="1"/>
</dbReference>
<dbReference type="Pfam" id="PF13510">
    <property type="entry name" value="Fer2_4"/>
    <property type="match status" value="1"/>
</dbReference>
<feature type="region of interest" description="Disordered" evidence="17">
    <location>
        <begin position="897"/>
        <end position="932"/>
    </location>
</feature>
<dbReference type="InterPro" id="IPR000283">
    <property type="entry name" value="NADH_UbQ_OxRdtase_75kDa_su_CS"/>
</dbReference>
<dbReference type="Gene3D" id="3.10.20.740">
    <property type="match status" value="1"/>
</dbReference>
<dbReference type="GO" id="GO:0003954">
    <property type="term" value="F:NADH dehydrogenase activity"/>
    <property type="evidence" value="ECO:0007669"/>
    <property type="project" value="TreeGrafter"/>
</dbReference>
<dbReference type="InterPro" id="IPR001041">
    <property type="entry name" value="2Fe-2S_ferredoxin-type"/>
</dbReference>
<dbReference type="PROSITE" id="PS51839">
    <property type="entry name" value="4FE4S_HC3"/>
    <property type="match status" value="1"/>
</dbReference>
<dbReference type="PROSITE" id="PS00641">
    <property type="entry name" value="COMPLEX1_75K_1"/>
    <property type="match status" value="1"/>
</dbReference>
<accession>A0A1A9EU75</accession>
<dbReference type="GO" id="GO:0046872">
    <property type="term" value="F:metal ion binding"/>
    <property type="evidence" value="ECO:0007669"/>
    <property type="project" value="UniProtKB-KW"/>
</dbReference>
<feature type="domain" description="4Fe-4S His(Cys)3-ligated-type" evidence="20">
    <location>
        <begin position="83"/>
        <end position="122"/>
    </location>
</feature>
<evidence type="ECO:0000256" key="4">
    <source>
        <dbReference type="ARBA" id="ARBA00022485"/>
    </source>
</evidence>
<comment type="cofactor">
    <cofactor evidence="1">
        <name>[4Fe-4S] cluster</name>
        <dbReference type="ChEBI" id="CHEBI:49883"/>
    </cofactor>
</comment>
<dbReference type="InterPro" id="IPR036010">
    <property type="entry name" value="2Fe-2S_ferredoxin-like_sf"/>
</dbReference>
<feature type="domain" description="2Fe-2S ferredoxin-type" evidence="18">
    <location>
        <begin position="1"/>
        <end position="83"/>
    </location>
</feature>
<dbReference type="Proteomes" id="UP000078070">
    <property type="component" value="Chromosome"/>
</dbReference>
<name>A0A1A9EU75_9GAMM</name>
<evidence type="ECO:0000256" key="1">
    <source>
        <dbReference type="ARBA" id="ARBA00001966"/>
    </source>
</evidence>
<keyword evidence="22" id="KW-1185">Reference proteome</keyword>
<dbReference type="Pfam" id="PF04879">
    <property type="entry name" value="Molybdop_Fe4S4"/>
    <property type="match status" value="1"/>
</dbReference>
<dbReference type="PROSITE" id="PS51085">
    <property type="entry name" value="2FE2S_FER_2"/>
    <property type="match status" value="1"/>
</dbReference>
<dbReference type="InterPro" id="IPR050123">
    <property type="entry name" value="Prok_molybdopt-oxidoreductase"/>
</dbReference>
<evidence type="ECO:0000256" key="17">
    <source>
        <dbReference type="SAM" id="MobiDB-lite"/>
    </source>
</evidence>
<dbReference type="Pfam" id="PF22117">
    <property type="entry name" value="Fer4_Nqo3"/>
    <property type="match status" value="1"/>
</dbReference>
<dbReference type="InterPro" id="IPR019574">
    <property type="entry name" value="NADH_UbQ_OxRdtase_Gsu_4Fe4S-bd"/>
</dbReference>
<dbReference type="RefSeq" id="WP_067377182.1">
    <property type="nucleotide sequence ID" value="NZ_CP015839.1"/>
</dbReference>
<gene>
    <name evidence="21" type="ORF">A8C75_01640</name>
</gene>
<dbReference type="FunFam" id="3.10.20.740:FF:000002">
    <property type="entry name" value="NADH-quinone oxidoreductase"/>
    <property type="match status" value="1"/>
</dbReference>
<dbReference type="PROSITE" id="PS00642">
    <property type="entry name" value="COMPLEX1_75K_2"/>
    <property type="match status" value="1"/>
</dbReference>
<dbReference type="SUPFAM" id="SSF53706">
    <property type="entry name" value="Formate dehydrogenase/DMSO reductase, domains 1-3"/>
    <property type="match status" value="1"/>
</dbReference>
<comment type="cofactor">
    <cofactor evidence="15">
        <name>[2Fe-2S] cluster</name>
        <dbReference type="ChEBI" id="CHEBI:190135"/>
    </cofactor>
</comment>
<evidence type="ECO:0000256" key="13">
    <source>
        <dbReference type="ARBA" id="ARBA00031577"/>
    </source>
</evidence>
<reference evidence="22" key="1">
    <citation type="submission" date="2016-05" db="EMBL/GenBank/DDBJ databases">
        <authorList>
            <person name="Baek K."/>
            <person name="Yang S.-J."/>
        </authorList>
    </citation>
    <scope>NUCLEOTIDE SEQUENCE [LARGE SCALE GENOMIC DNA]</scope>
    <source>
        <strain evidence="22">ST58-10</strain>
    </source>
</reference>
<evidence type="ECO:0000259" key="18">
    <source>
        <dbReference type="PROSITE" id="PS51085"/>
    </source>
</evidence>
<keyword evidence="9" id="KW-0408">Iron</keyword>
<dbReference type="InterPro" id="IPR054351">
    <property type="entry name" value="NADH_UbQ_OxRdtase_ferredoxin"/>
</dbReference>
<dbReference type="PROSITE" id="PS00643">
    <property type="entry name" value="COMPLEX1_75K_3"/>
    <property type="match status" value="1"/>
</dbReference>
<dbReference type="NCBIfam" id="TIGR01973">
    <property type="entry name" value="NuoG"/>
    <property type="match status" value="1"/>
</dbReference>
<evidence type="ECO:0000256" key="11">
    <source>
        <dbReference type="ARBA" id="ARBA00023027"/>
    </source>
</evidence>
<evidence type="ECO:0000256" key="14">
    <source>
        <dbReference type="ARBA" id="ARBA00032783"/>
    </source>
</evidence>
<evidence type="ECO:0000256" key="10">
    <source>
        <dbReference type="ARBA" id="ARBA00023014"/>
    </source>
</evidence>
<evidence type="ECO:0000256" key="7">
    <source>
        <dbReference type="ARBA" id="ARBA00022723"/>
    </source>
</evidence>
<keyword evidence="6" id="KW-0874">Quinone</keyword>
<dbReference type="Gene3D" id="2.20.25.90">
    <property type="entry name" value="ADC-like domains"/>
    <property type="match status" value="1"/>
</dbReference>
<keyword evidence="5" id="KW-0001">2Fe-2S</keyword>
<dbReference type="SMART" id="SM00929">
    <property type="entry name" value="NADH-G_4Fe-4S_3"/>
    <property type="match status" value="1"/>
</dbReference>
<dbReference type="Pfam" id="PF10588">
    <property type="entry name" value="NADH-G_4Fe-4S_3"/>
    <property type="match status" value="1"/>
</dbReference>
<feature type="domain" description="4Fe-4S Mo/W bis-MGD-type" evidence="19">
    <location>
        <begin position="221"/>
        <end position="277"/>
    </location>
</feature>
<dbReference type="Gene3D" id="3.40.50.740">
    <property type="match status" value="1"/>
</dbReference>
<protein>
    <recommendedName>
        <fullName evidence="3">NADH-quinone oxidoreductase subunit G</fullName>
    </recommendedName>
    <alternativeName>
        <fullName evidence="13">NADH dehydrogenase I subunit G</fullName>
    </alternativeName>
    <alternativeName>
        <fullName evidence="14">NDH-1 subunit G</fullName>
    </alternativeName>
</protein>
<keyword evidence="8" id="KW-1278">Translocase</keyword>
<dbReference type="GO" id="GO:0042773">
    <property type="term" value="P:ATP synthesis coupled electron transport"/>
    <property type="evidence" value="ECO:0007669"/>
    <property type="project" value="InterPro"/>
</dbReference>
<dbReference type="GO" id="GO:0051539">
    <property type="term" value="F:4 iron, 4 sulfur cluster binding"/>
    <property type="evidence" value="ECO:0007669"/>
    <property type="project" value="UniProtKB-KW"/>
</dbReference>
<dbReference type="EMBL" id="CP015839">
    <property type="protein sequence ID" value="ANG61290.1"/>
    <property type="molecule type" value="Genomic_DNA"/>
</dbReference>
<keyword evidence="7" id="KW-0479">Metal-binding</keyword>
<evidence type="ECO:0000256" key="16">
    <source>
        <dbReference type="ARBA" id="ARBA00047712"/>
    </source>
</evidence>
<dbReference type="SUPFAM" id="SSF54292">
    <property type="entry name" value="2Fe-2S ferredoxin-like"/>
    <property type="match status" value="1"/>
</dbReference>
<comment type="similarity">
    <text evidence="2">Belongs to the complex I 75 kDa subunit family.</text>
</comment>
<evidence type="ECO:0000256" key="5">
    <source>
        <dbReference type="ARBA" id="ARBA00022714"/>
    </source>
</evidence>
<feature type="compositionally biased region" description="Basic and acidic residues" evidence="17">
    <location>
        <begin position="920"/>
        <end position="932"/>
    </location>
</feature>
<evidence type="ECO:0000313" key="21">
    <source>
        <dbReference type="EMBL" id="ANG61290.1"/>
    </source>
</evidence>
<comment type="catalytic activity">
    <reaction evidence="16">
        <text>a quinone + NADH + 5 H(+)(in) = a quinol + NAD(+) + 4 H(+)(out)</text>
        <dbReference type="Rhea" id="RHEA:57888"/>
        <dbReference type="ChEBI" id="CHEBI:15378"/>
        <dbReference type="ChEBI" id="CHEBI:24646"/>
        <dbReference type="ChEBI" id="CHEBI:57540"/>
        <dbReference type="ChEBI" id="CHEBI:57945"/>
        <dbReference type="ChEBI" id="CHEBI:132124"/>
    </reaction>
</comment>
<evidence type="ECO:0000313" key="22">
    <source>
        <dbReference type="Proteomes" id="UP000078070"/>
    </source>
</evidence>
<evidence type="ECO:0000256" key="3">
    <source>
        <dbReference type="ARBA" id="ARBA00019902"/>
    </source>
</evidence>
<dbReference type="SUPFAM" id="SSF54862">
    <property type="entry name" value="4Fe-4S ferredoxins"/>
    <property type="match status" value="1"/>
</dbReference>
<sequence length="932" mass="102536">MSKILIDDKEYAVNPQHNLLQVILSLGLDLPYFCWHPALGSVGSCRQCAVTQYMDDNDSRGRLVVACMTPIQDGMRIGLHEAQASAFRASVIETLMTNHPHDCPVCEEGGECHLQDMTEMSGHILRRYRGLKRTHRNQYLGPFINHEMNRCIACYRCVRFYQDYAGGQDLSAQAAHNHVYFGREQDGVLDSPFSGNLVEVCPTGVFTDRTYSRHYSRKWDLQCAPSVCAHCAVGCNTTPAQRYDRILRITNRYQHQLNGYFLCDRGRFGYDYSNAPERLRQGYRRSATGTEGTDAGVLLAGLIERIRDPAQAVFAIGSPRASLENNFALSTLVGPEHFFAGIAAGELQCLRRYLRIAARRDTGFATLRDIEQADAALIIGEDIAATAPRVALSLRQLVRNRSLARAREQKIAPWQDAAVRNLGHGQRSPLWQLVPGGTALDDITERLFCVPVDDIARLTRALARHLAGDATEAITDPQQRAWVEDAAAMLCQARQPLLLAGCGIAAPDPLDALAELEQALRDRGHEPLLYVGAMESNSVGLAALAQQGFDELRVAMEQARAQGKARSLVILENDLQRRLAPEALARLRRLADHWLVLDSLDTDTVQRADALVPVPTQFEQQGTLVNASGMAQRFQAVQSTECAPPWQQLARAVIRQLNGAEQSPDARWALLARWHSSDAVRHSLAAAVPIFADIERAGPAADMPARGGRLQRQSARYSGRTAMHAHQQVREFPPPADADSPYSFSMEGVPGPGAARASVWAPGWNSGQALNRFQQEVGADWRDAPALVRLDFRALDQPQFVPAPVMAGTPQWQLIPRYEVFAAEELSGYAPAVAERAGPAVLGIDSQSARRLNVTSWDSLELHYGGCSQTLYVQVEKSLPADSLAIPQRPGFWRAGTDQSPALSLRPAAQPLPPPVRLIASDREGDRGGDHG</sequence>
<dbReference type="InterPro" id="IPR010228">
    <property type="entry name" value="NADH_UbQ_OxRdtase_Gsu"/>
</dbReference>
<dbReference type="OrthoDB" id="9810782at2"/>
<dbReference type="PANTHER" id="PTHR43105">
    <property type="entry name" value="RESPIRATORY NITRATE REDUCTASE"/>
    <property type="match status" value="1"/>
</dbReference>
<dbReference type="CDD" id="cd00207">
    <property type="entry name" value="fer2"/>
    <property type="match status" value="1"/>
</dbReference>
<dbReference type="GO" id="GO:0051537">
    <property type="term" value="F:2 iron, 2 sulfur cluster binding"/>
    <property type="evidence" value="ECO:0007669"/>
    <property type="project" value="UniProtKB-KW"/>
</dbReference>
<dbReference type="AlphaFoldDB" id="A0A1A9EU75"/>
<proteinExistence type="inferred from homology"/>
<evidence type="ECO:0000256" key="8">
    <source>
        <dbReference type="ARBA" id="ARBA00022967"/>
    </source>
</evidence>
<organism evidence="21 22">
    <name type="scientific">Marinobacterium aestuarii</name>
    <dbReference type="NCBI Taxonomy" id="1821621"/>
    <lineage>
        <taxon>Bacteria</taxon>
        <taxon>Pseudomonadati</taxon>
        <taxon>Pseudomonadota</taxon>
        <taxon>Gammaproteobacteria</taxon>
        <taxon>Oceanospirillales</taxon>
        <taxon>Oceanospirillaceae</taxon>
        <taxon>Marinobacterium</taxon>
    </lineage>
</organism>
<evidence type="ECO:0000256" key="15">
    <source>
        <dbReference type="ARBA" id="ARBA00034078"/>
    </source>
</evidence>
<evidence type="ECO:0000256" key="12">
    <source>
        <dbReference type="ARBA" id="ARBA00026021"/>
    </source>
</evidence>
<dbReference type="STRING" id="1821621.A8C75_01640"/>
<keyword evidence="10" id="KW-0411">Iron-sulfur</keyword>
<evidence type="ECO:0000256" key="6">
    <source>
        <dbReference type="ARBA" id="ARBA00022719"/>
    </source>
</evidence>
<evidence type="ECO:0000259" key="19">
    <source>
        <dbReference type="PROSITE" id="PS51669"/>
    </source>
</evidence>
<dbReference type="PANTHER" id="PTHR43105:SF10">
    <property type="entry name" value="NADH-QUINONE OXIDOREDUCTASE SUBUNIT G"/>
    <property type="match status" value="1"/>
</dbReference>
<dbReference type="GO" id="GO:0016020">
    <property type="term" value="C:membrane"/>
    <property type="evidence" value="ECO:0007669"/>
    <property type="project" value="InterPro"/>
</dbReference>
<dbReference type="GO" id="GO:0008137">
    <property type="term" value="F:NADH dehydrogenase (ubiquinone) activity"/>
    <property type="evidence" value="ECO:0007669"/>
    <property type="project" value="InterPro"/>
</dbReference>
<evidence type="ECO:0000259" key="20">
    <source>
        <dbReference type="PROSITE" id="PS51839"/>
    </source>
</evidence>
<dbReference type="KEGG" id="mars:A8C75_01640"/>
<dbReference type="InterPro" id="IPR006963">
    <property type="entry name" value="Mopterin_OxRdtase_4Fe-4S_dom"/>
</dbReference>
<comment type="subunit">
    <text evidence="12">Composed of 13 different subunits. Subunits NuoCD, E, F, and G constitute the peripheral sector of the complex.</text>
</comment>
<dbReference type="PROSITE" id="PS51669">
    <property type="entry name" value="4FE4S_MOW_BIS_MGD"/>
    <property type="match status" value="1"/>
</dbReference>
<evidence type="ECO:0000256" key="2">
    <source>
        <dbReference type="ARBA" id="ARBA00005404"/>
    </source>
</evidence>
<keyword evidence="4" id="KW-0004">4Fe-4S</keyword>
<evidence type="ECO:0000256" key="9">
    <source>
        <dbReference type="ARBA" id="ARBA00023004"/>
    </source>
</evidence>
<dbReference type="GO" id="GO:0048038">
    <property type="term" value="F:quinone binding"/>
    <property type="evidence" value="ECO:0007669"/>
    <property type="project" value="UniProtKB-KW"/>
</dbReference>
<keyword evidence="11" id="KW-0520">NAD</keyword>